<dbReference type="SUPFAM" id="SSF63829">
    <property type="entry name" value="Calcium-dependent phosphotriesterase"/>
    <property type="match status" value="1"/>
</dbReference>
<reference evidence="6 7" key="1">
    <citation type="submission" date="2018-08" db="EMBL/GenBank/DDBJ databases">
        <title>Vibrio isolated from the Eastern China Marginal Seas.</title>
        <authorList>
            <person name="Li Y."/>
        </authorList>
    </citation>
    <scope>NUCLEOTIDE SEQUENCE [LARGE SCALE GENOMIC DNA]</scope>
    <source>
        <strain evidence="6 7">BEI233</strain>
    </source>
</reference>
<keyword evidence="4" id="KW-0812">Transmembrane</keyword>
<keyword evidence="7" id="KW-1185">Reference proteome</keyword>
<evidence type="ECO:0000256" key="4">
    <source>
        <dbReference type="SAM" id="Phobius"/>
    </source>
</evidence>
<dbReference type="Proteomes" id="UP000273252">
    <property type="component" value="Unassembled WGS sequence"/>
</dbReference>
<dbReference type="InterPro" id="IPR015943">
    <property type="entry name" value="WD40/YVTN_repeat-like_dom_sf"/>
</dbReference>
<dbReference type="PROSITE" id="PS00041">
    <property type="entry name" value="HTH_ARAC_FAMILY_1"/>
    <property type="match status" value="1"/>
</dbReference>
<comment type="caution">
    <text evidence="6">The sequence shown here is derived from an EMBL/GenBank/DDBJ whole genome shotgun (WGS) entry which is preliminary data.</text>
</comment>
<name>A0A3A6QN00_9VIBR</name>
<dbReference type="Gene3D" id="1.10.10.60">
    <property type="entry name" value="Homeodomain-like"/>
    <property type="match status" value="2"/>
</dbReference>
<evidence type="ECO:0000256" key="1">
    <source>
        <dbReference type="ARBA" id="ARBA00023015"/>
    </source>
</evidence>
<dbReference type="GO" id="GO:0043565">
    <property type="term" value="F:sequence-specific DNA binding"/>
    <property type="evidence" value="ECO:0007669"/>
    <property type="project" value="InterPro"/>
</dbReference>
<feature type="domain" description="HTH araC/xylS-type" evidence="5">
    <location>
        <begin position="1000"/>
        <end position="1098"/>
    </location>
</feature>
<accession>A0A3A6QN00</accession>
<dbReference type="OrthoDB" id="9803764at2"/>
<dbReference type="SMART" id="SM00342">
    <property type="entry name" value="HTH_ARAC"/>
    <property type="match status" value="1"/>
</dbReference>
<keyword evidence="2" id="KW-0238">DNA-binding</keyword>
<dbReference type="SUPFAM" id="SSF46689">
    <property type="entry name" value="Homeodomain-like"/>
    <property type="match status" value="1"/>
</dbReference>
<gene>
    <name evidence="6" type="ORF">DZ860_06315</name>
</gene>
<dbReference type="GO" id="GO:0003700">
    <property type="term" value="F:DNA-binding transcription factor activity"/>
    <property type="evidence" value="ECO:0007669"/>
    <property type="project" value="InterPro"/>
</dbReference>
<sequence length="1108" mass="126085">MTLDALASEKHATVFYPLPSQSEGKSFIAKKLFLANGGGLWIQDIRNKVLFFDGSNILPKRGSALGHQPEQLAYLDNYFWSFLGSDIYRSSPKQKRELVFSLPPGSEIQKIGASKRFIWVTDQVNFYSFNVDTSEFITYSLMELYQHSSQSNIQINDARFVYKKWVLATTLGAYVSNQNNFDYVENSEHQYSELLYFSEKRRELIVGSKLGAVIFDIQNTTVPKKTIISGHVLSIAEAEQEYWIGTKDGLFIYSFLTGNVRRLDGNSSMSTNFSGHRIHSIVNDELGGMWVATEKGVFYVSLFGNKFMRVPAHQVSNDWSNNNKLMLKAMLDKAGYWFVTKSGLFKVEKKAIHNKIQYYRGKVFDFIETGGHLWLATDRGILCLDAETGKVDVDNDDLPPLLKEMKTHLLEVDSNENIMGVSKQVLWKYDLEKEKLTSIASPWDSNPSPLSDVTNVIATKSNELVIGTKQGLYILKEGQVRLIEKSISYGRVISIIEVQDNVLWVASNYGLFQFDLAQDQLLSLPMVDEHATPKCLMKNDSGVWVTSSMGLSRYNIEGEKIGHYGQPFGLINNEFVAGFCSTATDKSSLLVLGSLYNLIYVDTDALSVSKLPSSRVILSQIRVNQSLVGLGVAKTGRTNISYGDSIDFQFGVLPQIGNVVLEYRINDEIQWKSFDGAKLTFARLLPGDYRIDIRPTLGGNPRGSISSYYFSVSKPWFISSYAIASYVFALLTLGVSFTLWRSRRMRRANRDLKAQIALKTEQLRHQSRILLSNNHKLRKQLHVRRLIFSQAIISFKERLQQRSFDMSDDEIALKIRISDQISAQLELLLNVRAAQDKAVPVYNLSLILDSAINGWTEEFTKEGISIDVHSSLEKQQYVTLDYFNLDEVFNLLFDGVLRRCSREQVVYFSSNTLEDKLTLIMTDYGSRIDEQYHQSHQWNDIRSLVTKSGGDAKMFCTDEKNIIELTWLCGLAFDEMSVFEVDSVQLNRLCSEQDSDPWIEKLEKLVADNFSDSEFSTSAAAKMMFVSERSLQRRFKSATTRTFTDYLNEVRLDHACRRLLAGDKVSDAAFECGFNDPSYFSKRFKHRFGVPPTQFVEDREYKPELTDL</sequence>
<dbReference type="Gene3D" id="2.130.10.10">
    <property type="entry name" value="YVTN repeat-like/Quinoprotein amine dehydrogenase"/>
    <property type="match status" value="2"/>
</dbReference>
<organism evidence="6 7">
    <name type="scientific">Vibrio sinensis</name>
    <dbReference type="NCBI Taxonomy" id="2302434"/>
    <lineage>
        <taxon>Bacteria</taxon>
        <taxon>Pseudomonadati</taxon>
        <taxon>Pseudomonadota</taxon>
        <taxon>Gammaproteobacteria</taxon>
        <taxon>Vibrionales</taxon>
        <taxon>Vibrionaceae</taxon>
        <taxon>Vibrio</taxon>
    </lineage>
</organism>
<dbReference type="PANTHER" id="PTHR43280:SF28">
    <property type="entry name" value="HTH-TYPE TRANSCRIPTIONAL ACTIVATOR RHAS"/>
    <property type="match status" value="1"/>
</dbReference>
<evidence type="ECO:0000313" key="6">
    <source>
        <dbReference type="EMBL" id="RJX73863.1"/>
    </source>
</evidence>
<dbReference type="AlphaFoldDB" id="A0A3A6QN00"/>
<keyword evidence="4" id="KW-1133">Transmembrane helix</keyword>
<dbReference type="EMBL" id="QVMU01000003">
    <property type="protein sequence ID" value="RJX73863.1"/>
    <property type="molecule type" value="Genomic_DNA"/>
</dbReference>
<proteinExistence type="predicted"/>
<keyword evidence="3" id="KW-0804">Transcription</keyword>
<evidence type="ECO:0000256" key="2">
    <source>
        <dbReference type="ARBA" id="ARBA00023125"/>
    </source>
</evidence>
<dbReference type="InterPro" id="IPR018062">
    <property type="entry name" value="HTH_AraC-typ_CS"/>
</dbReference>
<keyword evidence="1" id="KW-0805">Transcription regulation</keyword>
<dbReference type="InterPro" id="IPR009057">
    <property type="entry name" value="Homeodomain-like_sf"/>
</dbReference>
<dbReference type="PROSITE" id="PS01124">
    <property type="entry name" value="HTH_ARAC_FAMILY_2"/>
    <property type="match status" value="1"/>
</dbReference>
<protein>
    <submittedName>
        <fullName evidence="6">Helix-turn-helix domain-containing protein</fullName>
    </submittedName>
</protein>
<evidence type="ECO:0000313" key="7">
    <source>
        <dbReference type="Proteomes" id="UP000273252"/>
    </source>
</evidence>
<dbReference type="PANTHER" id="PTHR43280">
    <property type="entry name" value="ARAC-FAMILY TRANSCRIPTIONAL REGULATOR"/>
    <property type="match status" value="1"/>
</dbReference>
<feature type="transmembrane region" description="Helical" evidence="4">
    <location>
        <begin position="716"/>
        <end position="740"/>
    </location>
</feature>
<keyword evidence="4" id="KW-0472">Membrane</keyword>
<evidence type="ECO:0000259" key="5">
    <source>
        <dbReference type="PROSITE" id="PS01124"/>
    </source>
</evidence>
<evidence type="ECO:0000256" key="3">
    <source>
        <dbReference type="ARBA" id="ARBA00023163"/>
    </source>
</evidence>
<dbReference type="InterPro" id="IPR018060">
    <property type="entry name" value="HTH_AraC"/>
</dbReference>
<dbReference type="Pfam" id="PF12833">
    <property type="entry name" value="HTH_18"/>
    <property type="match status" value="1"/>
</dbReference>